<dbReference type="SUPFAM" id="SSF56935">
    <property type="entry name" value="Porins"/>
    <property type="match status" value="1"/>
</dbReference>
<keyword evidence="4" id="KW-0472">Membrane</keyword>
<dbReference type="GO" id="GO:0009279">
    <property type="term" value="C:cell outer membrane"/>
    <property type="evidence" value="ECO:0007669"/>
    <property type="project" value="UniProtKB-SubCell"/>
</dbReference>
<sequence length="272" mass="28733">MMKPVAITLATLCAISALSLPCHADPLASASTEDRPAAASEDSMRLGVGLAYIPEYTGAKKSRVVPMPIFERTFSNGIFISSVRGLGIQMAQDNLQLSAALSYGGARADHKRNVFEGSDALKGMGDIDGAAQAVLSASYRFDAISVSLGTTQSLGKRSHGNTYTLGSSLQLMSTPSDQIGLGVSAEYGDRKHVQTYFGVTAKQSQDSGYHSFSTKAGFTSVGAAVNWNHVIDKQWSVHTVAGFKTLTGDAADSPLTKRRTAPILLTGLIYSF</sequence>
<feature type="chain" id="PRO_5032854445" evidence="6">
    <location>
        <begin position="25"/>
        <end position="272"/>
    </location>
</feature>
<name>A0A845HUG0_9BURK</name>
<protein>
    <submittedName>
        <fullName evidence="7">MipA/OmpV family protein</fullName>
    </submittedName>
</protein>
<evidence type="ECO:0000256" key="5">
    <source>
        <dbReference type="ARBA" id="ARBA00023237"/>
    </source>
</evidence>
<comment type="subcellular location">
    <subcellularLocation>
        <location evidence="1">Cell outer membrane</location>
    </subcellularLocation>
</comment>
<dbReference type="Proteomes" id="UP000444316">
    <property type="component" value="Unassembled WGS sequence"/>
</dbReference>
<gene>
    <name evidence="7" type="ORF">GTP23_06160</name>
</gene>
<dbReference type="InterPro" id="IPR010583">
    <property type="entry name" value="MipA"/>
</dbReference>
<evidence type="ECO:0000313" key="7">
    <source>
        <dbReference type="EMBL" id="MYN44660.1"/>
    </source>
</evidence>
<evidence type="ECO:0000256" key="3">
    <source>
        <dbReference type="ARBA" id="ARBA00022729"/>
    </source>
</evidence>
<dbReference type="PANTHER" id="PTHR38776:SF1">
    <property type="entry name" value="MLTA-INTERACTING PROTEIN-RELATED"/>
    <property type="match status" value="1"/>
</dbReference>
<dbReference type="Pfam" id="PF06629">
    <property type="entry name" value="MipA"/>
    <property type="match status" value="1"/>
</dbReference>
<accession>A0A845HUG0</accession>
<dbReference type="AlphaFoldDB" id="A0A845HUG0"/>
<evidence type="ECO:0000256" key="1">
    <source>
        <dbReference type="ARBA" id="ARBA00004442"/>
    </source>
</evidence>
<evidence type="ECO:0000256" key="6">
    <source>
        <dbReference type="SAM" id="SignalP"/>
    </source>
</evidence>
<comment type="similarity">
    <text evidence="2">Belongs to the MipA/OmpV family.</text>
</comment>
<reference evidence="7" key="1">
    <citation type="submission" date="2019-12" db="EMBL/GenBank/DDBJ databases">
        <title>Novel species isolated from a subtropical stream in China.</title>
        <authorList>
            <person name="Lu H."/>
        </authorList>
    </citation>
    <scope>NUCLEOTIDE SEQUENCE [LARGE SCALE GENOMIC DNA]</scope>
    <source>
        <strain evidence="7">FT93W</strain>
    </source>
</reference>
<evidence type="ECO:0000313" key="8">
    <source>
        <dbReference type="Proteomes" id="UP000444316"/>
    </source>
</evidence>
<proteinExistence type="inferred from homology"/>
<organism evidence="7 8">
    <name type="scientific">Duganella fentianensis</name>
    <dbReference type="NCBI Taxonomy" id="2692177"/>
    <lineage>
        <taxon>Bacteria</taxon>
        <taxon>Pseudomonadati</taxon>
        <taxon>Pseudomonadota</taxon>
        <taxon>Betaproteobacteria</taxon>
        <taxon>Burkholderiales</taxon>
        <taxon>Oxalobacteraceae</taxon>
        <taxon>Telluria group</taxon>
        <taxon>Duganella</taxon>
    </lineage>
</organism>
<keyword evidence="3 6" id="KW-0732">Signal</keyword>
<evidence type="ECO:0000256" key="4">
    <source>
        <dbReference type="ARBA" id="ARBA00023136"/>
    </source>
</evidence>
<dbReference type="PANTHER" id="PTHR38776">
    <property type="entry name" value="MLTA-INTERACTING PROTEIN-RELATED"/>
    <property type="match status" value="1"/>
</dbReference>
<feature type="signal peptide" evidence="6">
    <location>
        <begin position="1"/>
        <end position="24"/>
    </location>
</feature>
<comment type="caution">
    <text evidence="7">The sequence shown here is derived from an EMBL/GenBank/DDBJ whole genome shotgun (WGS) entry which is preliminary data.</text>
</comment>
<evidence type="ECO:0000256" key="2">
    <source>
        <dbReference type="ARBA" id="ARBA00005722"/>
    </source>
</evidence>
<keyword evidence="5" id="KW-0998">Cell outer membrane</keyword>
<dbReference type="EMBL" id="WWCL01000001">
    <property type="protein sequence ID" value="MYN44660.1"/>
    <property type="molecule type" value="Genomic_DNA"/>
</dbReference>
<keyword evidence="8" id="KW-1185">Reference proteome</keyword>